<name>A0A7H0GXZ5_9BACT</name>
<sequence length="163" mass="18292">MTTASSSASPVLSDIEQFSSLLERHGVHTALQYLNSRTSHRYTGIFRFDGDQLRNVALYDRRDPVNVVHGPDAPLEASYCILLTRQQSPLEITDAATDPRLSHLINKPVQSYCGVLIRDNEGRPFGSLCHFDTQRCQERTTDLPLMEAAADLLYNHLHPTDAK</sequence>
<evidence type="ECO:0000313" key="3">
    <source>
        <dbReference type="Proteomes" id="UP000516093"/>
    </source>
</evidence>
<dbReference type="RefSeq" id="WP_187733384.1">
    <property type="nucleotide sequence ID" value="NZ_BMFN01000001.1"/>
</dbReference>
<feature type="domain" description="GAF" evidence="1">
    <location>
        <begin position="29"/>
        <end position="153"/>
    </location>
</feature>
<gene>
    <name evidence="2" type="ORF">H9L05_05785</name>
</gene>
<keyword evidence="3" id="KW-1185">Reference proteome</keyword>
<dbReference type="InterPro" id="IPR029016">
    <property type="entry name" value="GAF-like_dom_sf"/>
</dbReference>
<reference evidence="2 3" key="1">
    <citation type="submission" date="2020-08" db="EMBL/GenBank/DDBJ databases">
        <title>Genome sequence of Hymenobacter qilianensis JCM 19763T.</title>
        <authorList>
            <person name="Hyun D.-W."/>
            <person name="Bae J.-W."/>
        </authorList>
    </citation>
    <scope>NUCLEOTIDE SEQUENCE [LARGE SCALE GENOMIC DNA]</scope>
    <source>
        <strain evidence="2 3">JCM 19763</strain>
    </source>
</reference>
<dbReference type="KEGG" id="hqi:H9L05_05785"/>
<dbReference type="SUPFAM" id="SSF55781">
    <property type="entry name" value="GAF domain-like"/>
    <property type="match status" value="1"/>
</dbReference>
<proteinExistence type="predicted"/>
<protein>
    <recommendedName>
        <fullName evidence="1">GAF domain-containing protein</fullName>
    </recommendedName>
</protein>
<accession>A0A7H0GXZ5</accession>
<dbReference type="Proteomes" id="UP000516093">
    <property type="component" value="Chromosome"/>
</dbReference>
<evidence type="ECO:0000259" key="1">
    <source>
        <dbReference type="Pfam" id="PF01590"/>
    </source>
</evidence>
<dbReference type="Pfam" id="PF01590">
    <property type="entry name" value="GAF"/>
    <property type="match status" value="1"/>
</dbReference>
<dbReference type="Gene3D" id="3.30.450.40">
    <property type="match status" value="1"/>
</dbReference>
<organism evidence="2 3">
    <name type="scientific">Hymenobacter qilianensis</name>
    <dbReference type="NCBI Taxonomy" id="1385715"/>
    <lineage>
        <taxon>Bacteria</taxon>
        <taxon>Pseudomonadati</taxon>
        <taxon>Bacteroidota</taxon>
        <taxon>Cytophagia</taxon>
        <taxon>Cytophagales</taxon>
        <taxon>Hymenobacteraceae</taxon>
        <taxon>Hymenobacter</taxon>
    </lineage>
</organism>
<evidence type="ECO:0000313" key="2">
    <source>
        <dbReference type="EMBL" id="QNP53161.1"/>
    </source>
</evidence>
<dbReference type="InterPro" id="IPR003018">
    <property type="entry name" value="GAF"/>
</dbReference>
<dbReference type="EMBL" id="CP060784">
    <property type="protein sequence ID" value="QNP53161.1"/>
    <property type="molecule type" value="Genomic_DNA"/>
</dbReference>
<dbReference type="AlphaFoldDB" id="A0A7H0GXZ5"/>